<evidence type="ECO:0000313" key="2">
    <source>
        <dbReference type="Proteomes" id="UP001367508"/>
    </source>
</evidence>
<sequence length="349" mass="38665">MPWLQNEGASHLERLTLLKVCSSLNGRRPHIPESNLAQESVTKLSRARSLLTVLATLIPIVTCTKYHNLQQLEILGLKAIKDGMYPLSAGSCSRLRLWDIESGYDTLVNVETVSKSRGSKLSSPPVPSKKGKIGMMAKVKLSQVLESNAPIKEKIEVDKAPRSALFLMMPSHLPSVVIKPRGCVVESIHGLSNFGRSEPEVLLAPYPYAEVNGKWSMTVLLRLDDESQKASLTSASDYGVILIGLNLQGSLVAEREACNLQGSLVAEREACNCEIVKQPFLQNLRDERHFDPPKVHEPHEGIYLQKLQKCHKLGQLTAIKPHYSKRSQTCGLHTDFKKGLSKFGAQTWN</sequence>
<dbReference type="AlphaFoldDB" id="A0AAN9N0H3"/>
<gene>
    <name evidence="1" type="ORF">VNO77_03021</name>
</gene>
<name>A0AAN9N0H3_CANGL</name>
<proteinExistence type="predicted"/>
<evidence type="ECO:0000313" key="1">
    <source>
        <dbReference type="EMBL" id="KAK7360998.1"/>
    </source>
</evidence>
<protein>
    <submittedName>
        <fullName evidence="1">Uncharacterized protein</fullName>
    </submittedName>
</protein>
<dbReference type="Proteomes" id="UP001367508">
    <property type="component" value="Unassembled WGS sequence"/>
</dbReference>
<comment type="caution">
    <text evidence="1">The sequence shown here is derived from an EMBL/GenBank/DDBJ whole genome shotgun (WGS) entry which is preliminary data.</text>
</comment>
<reference evidence="1 2" key="1">
    <citation type="submission" date="2024-01" db="EMBL/GenBank/DDBJ databases">
        <title>The genomes of 5 underutilized Papilionoideae crops provide insights into root nodulation and disease resistanc.</title>
        <authorList>
            <person name="Jiang F."/>
        </authorList>
    </citation>
    <scope>NUCLEOTIDE SEQUENCE [LARGE SCALE GENOMIC DNA]</scope>
    <source>
        <strain evidence="1">LVBAO_FW01</strain>
        <tissue evidence="1">Leaves</tissue>
    </source>
</reference>
<keyword evidence="2" id="KW-1185">Reference proteome</keyword>
<accession>A0AAN9N0H3</accession>
<organism evidence="1 2">
    <name type="scientific">Canavalia gladiata</name>
    <name type="common">Sword bean</name>
    <name type="synonym">Dolichos gladiatus</name>
    <dbReference type="NCBI Taxonomy" id="3824"/>
    <lineage>
        <taxon>Eukaryota</taxon>
        <taxon>Viridiplantae</taxon>
        <taxon>Streptophyta</taxon>
        <taxon>Embryophyta</taxon>
        <taxon>Tracheophyta</taxon>
        <taxon>Spermatophyta</taxon>
        <taxon>Magnoliopsida</taxon>
        <taxon>eudicotyledons</taxon>
        <taxon>Gunneridae</taxon>
        <taxon>Pentapetalae</taxon>
        <taxon>rosids</taxon>
        <taxon>fabids</taxon>
        <taxon>Fabales</taxon>
        <taxon>Fabaceae</taxon>
        <taxon>Papilionoideae</taxon>
        <taxon>50 kb inversion clade</taxon>
        <taxon>NPAAA clade</taxon>
        <taxon>indigoferoid/millettioid clade</taxon>
        <taxon>Phaseoleae</taxon>
        <taxon>Canavalia</taxon>
    </lineage>
</organism>
<dbReference type="EMBL" id="JAYMYQ010000001">
    <property type="protein sequence ID" value="KAK7360998.1"/>
    <property type="molecule type" value="Genomic_DNA"/>
</dbReference>